<dbReference type="Pfam" id="PF13424">
    <property type="entry name" value="TPR_12"/>
    <property type="match status" value="1"/>
</dbReference>
<dbReference type="Pfam" id="PF07721">
    <property type="entry name" value="TPR_4"/>
    <property type="match status" value="1"/>
</dbReference>
<dbReference type="InterPro" id="IPR019734">
    <property type="entry name" value="TPR_rpt"/>
</dbReference>
<protein>
    <submittedName>
        <fullName evidence="4">Tetratricopeptide repeat protein</fullName>
    </submittedName>
</protein>
<dbReference type="PROSITE" id="PS50005">
    <property type="entry name" value="TPR"/>
    <property type="match status" value="1"/>
</dbReference>
<keyword evidence="5" id="KW-1185">Reference proteome</keyword>
<accession>A0A4R6URJ4</accession>
<keyword evidence="1" id="KW-0677">Repeat</keyword>
<dbReference type="GO" id="GO:0042802">
    <property type="term" value="F:identical protein binding"/>
    <property type="evidence" value="ECO:0007669"/>
    <property type="project" value="InterPro"/>
</dbReference>
<dbReference type="AlphaFoldDB" id="A0A4R6URJ4"/>
<dbReference type="InterPro" id="IPR053137">
    <property type="entry name" value="NLR-like"/>
</dbReference>
<dbReference type="Pfam" id="PF13374">
    <property type="entry name" value="TPR_10"/>
    <property type="match status" value="1"/>
</dbReference>
<feature type="repeat" description="TPR" evidence="3">
    <location>
        <begin position="144"/>
        <end position="177"/>
    </location>
</feature>
<evidence type="ECO:0000256" key="2">
    <source>
        <dbReference type="ARBA" id="ARBA00022803"/>
    </source>
</evidence>
<dbReference type="Gene3D" id="1.25.40.10">
    <property type="entry name" value="Tetratricopeptide repeat domain"/>
    <property type="match status" value="2"/>
</dbReference>
<dbReference type="InterPro" id="IPR011717">
    <property type="entry name" value="TPR-4"/>
</dbReference>
<evidence type="ECO:0000256" key="3">
    <source>
        <dbReference type="PROSITE-ProRule" id="PRU00339"/>
    </source>
</evidence>
<organism evidence="4 5">
    <name type="scientific">Actinorugispora endophytica</name>
    <dbReference type="NCBI Taxonomy" id="1605990"/>
    <lineage>
        <taxon>Bacteria</taxon>
        <taxon>Bacillati</taxon>
        <taxon>Actinomycetota</taxon>
        <taxon>Actinomycetes</taxon>
        <taxon>Streptosporangiales</taxon>
        <taxon>Nocardiopsidaceae</taxon>
        <taxon>Actinorugispora</taxon>
    </lineage>
</organism>
<dbReference type="Pfam" id="PF07719">
    <property type="entry name" value="TPR_2"/>
    <property type="match status" value="1"/>
</dbReference>
<dbReference type="RefSeq" id="WP_208113209.1">
    <property type="nucleotide sequence ID" value="NZ_SNYN01000015.1"/>
</dbReference>
<comment type="caution">
    <text evidence="4">The sequence shown here is derived from an EMBL/GenBank/DDBJ whole genome shotgun (WGS) entry which is preliminary data.</text>
</comment>
<dbReference type="SMART" id="SM00028">
    <property type="entry name" value="TPR"/>
    <property type="match status" value="3"/>
</dbReference>
<evidence type="ECO:0000256" key="1">
    <source>
        <dbReference type="ARBA" id="ARBA00022737"/>
    </source>
</evidence>
<evidence type="ECO:0000313" key="5">
    <source>
        <dbReference type="Proteomes" id="UP000295281"/>
    </source>
</evidence>
<evidence type="ECO:0000313" key="4">
    <source>
        <dbReference type="EMBL" id="TDQ49612.1"/>
    </source>
</evidence>
<dbReference type="EMBL" id="SNYN01000015">
    <property type="protein sequence ID" value="TDQ49612.1"/>
    <property type="molecule type" value="Genomic_DNA"/>
</dbReference>
<dbReference type="InterPro" id="IPR011990">
    <property type="entry name" value="TPR-like_helical_dom_sf"/>
</dbReference>
<reference evidence="4 5" key="1">
    <citation type="submission" date="2019-03" db="EMBL/GenBank/DDBJ databases">
        <title>Genomic Encyclopedia of Type Strains, Phase IV (KMG-IV): sequencing the most valuable type-strain genomes for metagenomic binning, comparative biology and taxonomic classification.</title>
        <authorList>
            <person name="Goeker M."/>
        </authorList>
    </citation>
    <scope>NUCLEOTIDE SEQUENCE [LARGE SCALE GENOMIC DNA]</scope>
    <source>
        <strain evidence="4 5">DSM 46770</strain>
    </source>
</reference>
<dbReference type="SUPFAM" id="SSF48452">
    <property type="entry name" value="TPR-like"/>
    <property type="match status" value="2"/>
</dbReference>
<dbReference type="Proteomes" id="UP000295281">
    <property type="component" value="Unassembled WGS sequence"/>
</dbReference>
<dbReference type="InterPro" id="IPR013105">
    <property type="entry name" value="TPR_2"/>
</dbReference>
<dbReference type="PANTHER" id="PTHR46082:SF6">
    <property type="entry name" value="AAA+ ATPASE DOMAIN-CONTAINING PROTEIN-RELATED"/>
    <property type="match status" value="1"/>
</dbReference>
<proteinExistence type="predicted"/>
<name>A0A4R6URJ4_9ACTN</name>
<sequence length="292" mass="31803">MATALTAAWHLVLRTTGFASARPESPWETIGASPAERAAALARVLEDHVVNCGSDHPRTIAARNNLASKYSEIGLRGAAIAQFEQALDDAVKALGEEHAQTDVIRENLAWCYEDTARFDEAASHWERLVRQRSDQLGARAADTVGARAHLALAYRRTGRFDAAIAHYERALADSPDGSPGESESLRIGLALALRSAGRPEDSCPQFRMVLAQRRRRLGARHHQTLTVHHQLGRACAAAGHAAEAVRILRDVYRDCLAAVGDPEVRLLTLKVRRDLAAAYRAAGRPKEAAALY</sequence>
<gene>
    <name evidence="4" type="ORF">EV190_11562</name>
</gene>
<keyword evidence="2 3" id="KW-0802">TPR repeat</keyword>
<dbReference type="PANTHER" id="PTHR46082">
    <property type="entry name" value="ATP/GTP-BINDING PROTEIN-RELATED"/>
    <property type="match status" value="1"/>
</dbReference>